<dbReference type="PANTHER" id="PTHR33048:SF129">
    <property type="entry name" value="INTEGRAL MEMBRANE PROTEIN-RELATED"/>
    <property type="match status" value="1"/>
</dbReference>
<evidence type="ECO:0000256" key="5">
    <source>
        <dbReference type="ARBA" id="ARBA00038359"/>
    </source>
</evidence>
<evidence type="ECO:0000256" key="4">
    <source>
        <dbReference type="ARBA" id="ARBA00023136"/>
    </source>
</evidence>
<evidence type="ECO:0000256" key="1">
    <source>
        <dbReference type="ARBA" id="ARBA00004141"/>
    </source>
</evidence>
<feature type="transmembrane region" description="Helical" evidence="6">
    <location>
        <begin position="42"/>
        <end position="62"/>
    </location>
</feature>
<comment type="subcellular location">
    <subcellularLocation>
        <location evidence="1">Membrane</location>
        <topology evidence="1">Multi-pass membrane protein</topology>
    </subcellularLocation>
</comment>
<feature type="transmembrane region" description="Helical" evidence="6">
    <location>
        <begin position="69"/>
        <end position="94"/>
    </location>
</feature>
<keyword evidence="2 6" id="KW-0812">Transmembrane</keyword>
<dbReference type="Proteomes" id="UP000250140">
    <property type="component" value="Unassembled WGS sequence"/>
</dbReference>
<feature type="domain" description="Rhodopsin" evidence="7">
    <location>
        <begin position="7"/>
        <end position="214"/>
    </location>
</feature>
<dbReference type="GO" id="GO:0016020">
    <property type="term" value="C:membrane"/>
    <property type="evidence" value="ECO:0007669"/>
    <property type="project" value="UniProtKB-SubCell"/>
</dbReference>
<gene>
    <name evidence="8" type="ORF">AOQ84DRAFT_251263</name>
</gene>
<proteinExistence type="inferred from homology"/>
<feature type="non-terminal residue" evidence="8">
    <location>
        <position position="1"/>
    </location>
</feature>
<evidence type="ECO:0000259" key="7">
    <source>
        <dbReference type="Pfam" id="PF20684"/>
    </source>
</evidence>
<sequence length="223" mass="25197">IGTGILVVNCILTKYSTGYHIWDCKLAWIPISGKLALTTQLLFMPCVGITKISMCLTYLRLFPSKINRWFCHCAVIWLVAWTIGTFFVFIFQCWPISANWDILIIDKPCSNQRVFFIITAVLNNFSDILVFLWPARYLWNIQLPQKQRAGLVISFGIGCLACIAGACRIWYLRIYFSSSDSTWEGAVTYVTTAIETNLGIVCGSLPGVKPILARLFPWVFGST</sequence>
<dbReference type="InterPro" id="IPR052337">
    <property type="entry name" value="SAT4-like"/>
</dbReference>
<dbReference type="Pfam" id="PF20684">
    <property type="entry name" value="Fung_rhodopsin"/>
    <property type="match status" value="1"/>
</dbReference>
<keyword evidence="3 6" id="KW-1133">Transmembrane helix</keyword>
<evidence type="ECO:0000256" key="6">
    <source>
        <dbReference type="SAM" id="Phobius"/>
    </source>
</evidence>
<reference evidence="8 9" key="1">
    <citation type="journal article" date="2016" name="Nat. Commun.">
        <title>Ectomycorrhizal ecology is imprinted in the genome of the dominant symbiotic fungus Cenococcum geophilum.</title>
        <authorList>
            <consortium name="DOE Joint Genome Institute"/>
            <person name="Peter M."/>
            <person name="Kohler A."/>
            <person name="Ohm R.A."/>
            <person name="Kuo A."/>
            <person name="Krutzmann J."/>
            <person name="Morin E."/>
            <person name="Arend M."/>
            <person name="Barry K.W."/>
            <person name="Binder M."/>
            <person name="Choi C."/>
            <person name="Clum A."/>
            <person name="Copeland A."/>
            <person name="Grisel N."/>
            <person name="Haridas S."/>
            <person name="Kipfer T."/>
            <person name="LaButti K."/>
            <person name="Lindquist E."/>
            <person name="Lipzen A."/>
            <person name="Maire R."/>
            <person name="Meier B."/>
            <person name="Mihaltcheva S."/>
            <person name="Molinier V."/>
            <person name="Murat C."/>
            <person name="Poggeler S."/>
            <person name="Quandt C.A."/>
            <person name="Sperisen C."/>
            <person name="Tritt A."/>
            <person name="Tisserant E."/>
            <person name="Crous P.W."/>
            <person name="Henrissat B."/>
            <person name="Nehls U."/>
            <person name="Egli S."/>
            <person name="Spatafora J.W."/>
            <person name="Grigoriev I.V."/>
            <person name="Martin F.M."/>
        </authorList>
    </citation>
    <scope>NUCLEOTIDE SEQUENCE [LARGE SCALE GENOMIC DNA]</scope>
    <source>
        <strain evidence="8 9">CBS 207.34</strain>
    </source>
</reference>
<feature type="transmembrane region" description="Helical" evidence="6">
    <location>
        <begin position="151"/>
        <end position="171"/>
    </location>
</feature>
<accession>A0A8E2EQ33</accession>
<feature type="transmembrane region" description="Helical" evidence="6">
    <location>
        <begin position="114"/>
        <end position="139"/>
    </location>
</feature>
<comment type="similarity">
    <text evidence="5">Belongs to the SAT4 family.</text>
</comment>
<dbReference type="InterPro" id="IPR049326">
    <property type="entry name" value="Rhodopsin_dom_fungi"/>
</dbReference>
<organism evidence="8 9">
    <name type="scientific">Glonium stellatum</name>
    <dbReference type="NCBI Taxonomy" id="574774"/>
    <lineage>
        <taxon>Eukaryota</taxon>
        <taxon>Fungi</taxon>
        <taxon>Dikarya</taxon>
        <taxon>Ascomycota</taxon>
        <taxon>Pezizomycotina</taxon>
        <taxon>Dothideomycetes</taxon>
        <taxon>Pleosporomycetidae</taxon>
        <taxon>Gloniales</taxon>
        <taxon>Gloniaceae</taxon>
        <taxon>Glonium</taxon>
    </lineage>
</organism>
<evidence type="ECO:0000256" key="3">
    <source>
        <dbReference type="ARBA" id="ARBA00022989"/>
    </source>
</evidence>
<keyword evidence="4 6" id="KW-0472">Membrane</keyword>
<dbReference type="EMBL" id="KV750877">
    <property type="protein sequence ID" value="OCL02817.1"/>
    <property type="molecule type" value="Genomic_DNA"/>
</dbReference>
<evidence type="ECO:0000313" key="9">
    <source>
        <dbReference type="Proteomes" id="UP000250140"/>
    </source>
</evidence>
<protein>
    <recommendedName>
        <fullName evidence="7">Rhodopsin domain-containing protein</fullName>
    </recommendedName>
</protein>
<dbReference type="OrthoDB" id="5401779at2759"/>
<evidence type="ECO:0000313" key="8">
    <source>
        <dbReference type="EMBL" id="OCL02817.1"/>
    </source>
</evidence>
<feature type="non-terminal residue" evidence="8">
    <location>
        <position position="223"/>
    </location>
</feature>
<dbReference type="AlphaFoldDB" id="A0A8E2EQ33"/>
<evidence type="ECO:0000256" key="2">
    <source>
        <dbReference type="ARBA" id="ARBA00022692"/>
    </source>
</evidence>
<dbReference type="PANTHER" id="PTHR33048">
    <property type="entry name" value="PTH11-LIKE INTEGRAL MEMBRANE PROTEIN (AFU_ORTHOLOGUE AFUA_5G11245)"/>
    <property type="match status" value="1"/>
</dbReference>
<keyword evidence="9" id="KW-1185">Reference proteome</keyword>
<name>A0A8E2EQ33_9PEZI</name>